<evidence type="ECO:0000256" key="5">
    <source>
        <dbReference type="ARBA" id="ARBA00022576"/>
    </source>
</evidence>
<dbReference type="Gene3D" id="3.40.640.10">
    <property type="entry name" value="Type I PLP-dependent aspartate aminotransferase-like (Major domain)"/>
    <property type="match status" value="1"/>
</dbReference>
<accession>F6DBE5</accession>
<name>F6DBE5_THICA</name>
<comment type="pathway">
    <text evidence="2 11">Amino-acid biosynthesis; L-histidine biosynthesis; L-histidine from 5-phospho-alpha-D-ribose 1-diphosphate: step 7/9.</text>
</comment>
<evidence type="ECO:0000256" key="6">
    <source>
        <dbReference type="ARBA" id="ARBA00022605"/>
    </source>
</evidence>
<dbReference type="Proteomes" id="UP000009232">
    <property type="component" value="Chromosome"/>
</dbReference>
<evidence type="ECO:0000256" key="8">
    <source>
        <dbReference type="ARBA" id="ARBA00022898"/>
    </source>
</evidence>
<dbReference type="InterPro" id="IPR015421">
    <property type="entry name" value="PyrdxlP-dep_Trfase_major"/>
</dbReference>
<dbReference type="PANTHER" id="PTHR42885">
    <property type="entry name" value="HISTIDINOL-PHOSPHATE AMINOTRANSFERASE-RELATED"/>
    <property type="match status" value="1"/>
</dbReference>
<keyword evidence="9 11" id="KW-0368">Histidine biosynthesis</keyword>
<dbReference type="InterPro" id="IPR015424">
    <property type="entry name" value="PyrdxlP-dep_Trfase"/>
</dbReference>
<evidence type="ECO:0000259" key="12">
    <source>
        <dbReference type="Pfam" id="PF00155"/>
    </source>
</evidence>
<evidence type="ECO:0000256" key="4">
    <source>
        <dbReference type="ARBA" id="ARBA00011738"/>
    </source>
</evidence>
<sequence length="369" mass="40127">MAVAFNAVEQAIDSLVRTEVRAINAYHVPPSTNMIKLDAMENPYGWPDDLRQAWLAKLAELSLNRYPDPSATELHQTLHRHLNLTSATGLLFGNGSDEIIQLLIMAVNKPDAKVMSIAPTFVMYDMIARFLGADYCSVPLDESFQLDVDSFITAMIEQQPALVFIAYPNNPTGNALSRQDVIRIIEAAPGLVVVDEAYHAFAEDSFVQDTCAYPNVLVMRTFSKVGLAGLRLGYLVGPVAWIEQIDKLRLPYNINTMTQASALVALAHWPILAEQALQICQDRAELAKQLAELPGVAVYPSAANFIVIRLDLAGPTATDVFEGLKAVGILIKNLSGQGGVLANCLRITVGSISENSQLLKGLAALLPSR</sequence>
<protein>
    <recommendedName>
        <fullName evidence="11">Histidinol-phosphate aminotransferase</fullName>
        <ecNumber evidence="11">2.6.1.9</ecNumber>
    </recommendedName>
    <alternativeName>
        <fullName evidence="11">Imidazole acetol-phosphate transaminase</fullName>
    </alternativeName>
</protein>
<keyword evidence="14" id="KW-1185">Reference proteome</keyword>
<keyword evidence="7 11" id="KW-0808">Transferase</keyword>
<dbReference type="KEGG" id="tcy:Thicy_0480"/>
<proteinExistence type="inferred from homology"/>
<dbReference type="RefSeq" id="WP_013835034.1">
    <property type="nucleotide sequence ID" value="NC_015581.1"/>
</dbReference>
<evidence type="ECO:0000256" key="11">
    <source>
        <dbReference type="HAMAP-Rule" id="MF_01023"/>
    </source>
</evidence>
<keyword evidence="8 11" id="KW-0663">Pyridoxal phosphate</keyword>
<dbReference type="STRING" id="717773.Thicy_0480"/>
<feature type="domain" description="Aminotransferase class I/classII large" evidence="12">
    <location>
        <begin position="33"/>
        <end position="360"/>
    </location>
</feature>
<dbReference type="InterPro" id="IPR015422">
    <property type="entry name" value="PyrdxlP-dep_Trfase_small"/>
</dbReference>
<dbReference type="HOGENOM" id="CLU_017584_3_1_6"/>
<dbReference type="Pfam" id="PF00155">
    <property type="entry name" value="Aminotran_1_2"/>
    <property type="match status" value="1"/>
</dbReference>
<dbReference type="CDD" id="cd00609">
    <property type="entry name" value="AAT_like"/>
    <property type="match status" value="1"/>
</dbReference>
<dbReference type="EC" id="2.6.1.9" evidence="11"/>
<dbReference type="GO" id="GO:0004400">
    <property type="term" value="F:histidinol-phosphate transaminase activity"/>
    <property type="evidence" value="ECO:0007669"/>
    <property type="project" value="UniProtKB-UniRule"/>
</dbReference>
<dbReference type="GO" id="GO:0000105">
    <property type="term" value="P:L-histidine biosynthetic process"/>
    <property type="evidence" value="ECO:0007669"/>
    <property type="project" value="UniProtKB-UniRule"/>
</dbReference>
<dbReference type="EMBL" id="CP002776">
    <property type="protein sequence ID" value="AEG31253.1"/>
    <property type="molecule type" value="Genomic_DNA"/>
</dbReference>
<evidence type="ECO:0000256" key="7">
    <source>
        <dbReference type="ARBA" id="ARBA00022679"/>
    </source>
</evidence>
<dbReference type="PANTHER" id="PTHR42885:SF2">
    <property type="entry name" value="HISTIDINOL-PHOSPHATE AMINOTRANSFERASE"/>
    <property type="match status" value="1"/>
</dbReference>
<dbReference type="HAMAP" id="MF_01023">
    <property type="entry name" value="HisC_aminotrans_2"/>
    <property type="match status" value="1"/>
</dbReference>
<dbReference type="GO" id="GO:0030170">
    <property type="term" value="F:pyridoxal phosphate binding"/>
    <property type="evidence" value="ECO:0007669"/>
    <property type="project" value="InterPro"/>
</dbReference>
<keyword evidence="6 11" id="KW-0028">Amino-acid biosynthesis</keyword>
<evidence type="ECO:0000256" key="3">
    <source>
        <dbReference type="ARBA" id="ARBA00007970"/>
    </source>
</evidence>
<dbReference type="AlphaFoldDB" id="F6DBE5"/>
<evidence type="ECO:0000256" key="10">
    <source>
        <dbReference type="ARBA" id="ARBA00047481"/>
    </source>
</evidence>
<organism evidence="13 14">
    <name type="scientific">Thiomicrospira cyclica (strain DSM 14477 / JCM 11371 / ALM1)</name>
    <name type="common">Thioalkalimicrobium cyclicum</name>
    <dbReference type="NCBI Taxonomy" id="717773"/>
    <lineage>
        <taxon>Bacteria</taxon>
        <taxon>Pseudomonadati</taxon>
        <taxon>Pseudomonadota</taxon>
        <taxon>Gammaproteobacteria</taxon>
        <taxon>Thiotrichales</taxon>
        <taxon>Piscirickettsiaceae</taxon>
        <taxon>Thiomicrospira</taxon>
    </lineage>
</organism>
<dbReference type="SUPFAM" id="SSF53383">
    <property type="entry name" value="PLP-dependent transferases"/>
    <property type="match status" value="1"/>
</dbReference>
<comment type="catalytic activity">
    <reaction evidence="10 11">
        <text>L-histidinol phosphate + 2-oxoglutarate = 3-(imidazol-4-yl)-2-oxopropyl phosphate + L-glutamate</text>
        <dbReference type="Rhea" id="RHEA:23744"/>
        <dbReference type="ChEBI" id="CHEBI:16810"/>
        <dbReference type="ChEBI" id="CHEBI:29985"/>
        <dbReference type="ChEBI" id="CHEBI:57766"/>
        <dbReference type="ChEBI" id="CHEBI:57980"/>
        <dbReference type="EC" id="2.6.1.9"/>
    </reaction>
</comment>
<reference evidence="13 14" key="1">
    <citation type="submission" date="2011-05" db="EMBL/GenBank/DDBJ databases">
        <title>Complete sequence of Thioalkalimicrobium cyclicum ALM1.</title>
        <authorList>
            <consortium name="US DOE Joint Genome Institute"/>
            <person name="Lucas S."/>
            <person name="Han J."/>
            <person name="Lapidus A."/>
            <person name="Cheng J.-F."/>
            <person name="Goodwin L."/>
            <person name="Pitluck S."/>
            <person name="Peters L."/>
            <person name="Mikhailova N."/>
            <person name="Davenport K."/>
            <person name="Han C."/>
            <person name="Tapia R."/>
            <person name="Land M."/>
            <person name="Hauser L."/>
            <person name="Kyrpides N."/>
            <person name="Ivanova N."/>
            <person name="Pagani I."/>
            <person name="Kappler U."/>
            <person name="Woyke T."/>
        </authorList>
    </citation>
    <scope>NUCLEOTIDE SEQUENCE [LARGE SCALE GENOMIC DNA]</scope>
    <source>
        <strain evidence="14">DSM 14477 / JCM 11371 / ALM1</strain>
    </source>
</reference>
<dbReference type="NCBIfam" id="TIGR01141">
    <property type="entry name" value="hisC"/>
    <property type="match status" value="1"/>
</dbReference>
<dbReference type="Gene3D" id="3.90.1150.10">
    <property type="entry name" value="Aspartate Aminotransferase, domain 1"/>
    <property type="match status" value="1"/>
</dbReference>
<evidence type="ECO:0000256" key="1">
    <source>
        <dbReference type="ARBA" id="ARBA00001933"/>
    </source>
</evidence>
<evidence type="ECO:0000256" key="9">
    <source>
        <dbReference type="ARBA" id="ARBA00023102"/>
    </source>
</evidence>
<comment type="similarity">
    <text evidence="3 11">Belongs to the class-II pyridoxal-phosphate-dependent aminotransferase family. Histidinol-phosphate aminotransferase subfamily.</text>
</comment>
<comment type="cofactor">
    <cofactor evidence="1 11">
        <name>pyridoxal 5'-phosphate</name>
        <dbReference type="ChEBI" id="CHEBI:597326"/>
    </cofactor>
</comment>
<evidence type="ECO:0000313" key="14">
    <source>
        <dbReference type="Proteomes" id="UP000009232"/>
    </source>
</evidence>
<dbReference type="InterPro" id="IPR005861">
    <property type="entry name" value="HisP_aminotrans"/>
</dbReference>
<dbReference type="InterPro" id="IPR004839">
    <property type="entry name" value="Aminotransferase_I/II_large"/>
</dbReference>
<evidence type="ECO:0000256" key="2">
    <source>
        <dbReference type="ARBA" id="ARBA00005011"/>
    </source>
</evidence>
<feature type="modified residue" description="N6-(pyridoxal phosphate)lysine" evidence="11">
    <location>
        <position position="224"/>
    </location>
</feature>
<dbReference type="eggNOG" id="COG0079">
    <property type="taxonomic scope" value="Bacteria"/>
</dbReference>
<evidence type="ECO:0000313" key="13">
    <source>
        <dbReference type="EMBL" id="AEG31253.1"/>
    </source>
</evidence>
<gene>
    <name evidence="11" type="primary">hisC</name>
    <name evidence="13" type="ordered locus">Thicy_0480</name>
</gene>
<dbReference type="UniPathway" id="UPA00031">
    <property type="reaction ID" value="UER00012"/>
</dbReference>
<keyword evidence="5 11" id="KW-0032">Aminotransferase</keyword>
<comment type="subunit">
    <text evidence="4 11">Homodimer.</text>
</comment>